<feature type="region of interest" description="Disordered" evidence="1">
    <location>
        <begin position="20"/>
        <end position="42"/>
    </location>
</feature>
<name>A0A7S4K6B6_GUITH</name>
<feature type="compositionally biased region" description="Basic and acidic residues" evidence="1">
    <location>
        <begin position="20"/>
        <end position="35"/>
    </location>
</feature>
<reference evidence="2" key="1">
    <citation type="submission" date="2021-01" db="EMBL/GenBank/DDBJ databases">
        <authorList>
            <person name="Corre E."/>
            <person name="Pelletier E."/>
            <person name="Niang G."/>
            <person name="Scheremetjew M."/>
            <person name="Finn R."/>
            <person name="Kale V."/>
            <person name="Holt S."/>
            <person name="Cochrane G."/>
            <person name="Meng A."/>
            <person name="Brown T."/>
            <person name="Cohen L."/>
        </authorList>
    </citation>
    <scope>NUCLEOTIDE SEQUENCE</scope>
    <source>
        <strain evidence="2">CCMP 2712</strain>
    </source>
</reference>
<dbReference type="EMBL" id="HBKN01012726">
    <property type="protein sequence ID" value="CAE2285204.1"/>
    <property type="molecule type" value="Transcribed_RNA"/>
</dbReference>
<proteinExistence type="predicted"/>
<dbReference type="AlphaFoldDB" id="A0A7S4K6B6"/>
<gene>
    <name evidence="2" type="ORF">GTHE00462_LOCUS9909</name>
</gene>
<accession>A0A7S4K6B6</accession>
<sequence length="233" mass="27162">MDNESELYEDVLKAENMQCEHEETSVPLEQRRTQEVESGSAAGSIQPSHNFVYHESFPRGRVTQSQVLPWEKCITLLNHDTKDKKIQVSSSMADSRVHIISSYDVDLNDLMKNLWLWEVKFEIFFVEEEAEWLDVFSWKKDQSLFHLLPLIFQADFVWWKVKNYNMLAHSFHLNQERVRVGMKDCMSEKVNVGRDSGAEDPGVNLENVLDDVLNPFRRLKVGYSMLSSEKVSN</sequence>
<protein>
    <submittedName>
        <fullName evidence="2">Uncharacterized protein</fullName>
    </submittedName>
</protein>
<evidence type="ECO:0000256" key="1">
    <source>
        <dbReference type="SAM" id="MobiDB-lite"/>
    </source>
</evidence>
<organism evidence="2">
    <name type="scientific">Guillardia theta</name>
    <name type="common">Cryptophyte</name>
    <name type="synonym">Cryptomonas phi</name>
    <dbReference type="NCBI Taxonomy" id="55529"/>
    <lineage>
        <taxon>Eukaryota</taxon>
        <taxon>Cryptophyceae</taxon>
        <taxon>Pyrenomonadales</taxon>
        <taxon>Geminigeraceae</taxon>
        <taxon>Guillardia</taxon>
    </lineage>
</organism>
<evidence type="ECO:0000313" key="2">
    <source>
        <dbReference type="EMBL" id="CAE2285204.1"/>
    </source>
</evidence>